<dbReference type="EMBL" id="UINC01085746">
    <property type="protein sequence ID" value="SVC33583.1"/>
    <property type="molecule type" value="Genomic_DNA"/>
</dbReference>
<sequence>MPDNIQDLDLKDELIVGRKVGFFK</sequence>
<dbReference type="AlphaFoldDB" id="A0A382LBZ2"/>
<feature type="non-terminal residue" evidence="1">
    <location>
        <position position="24"/>
    </location>
</feature>
<evidence type="ECO:0000313" key="1">
    <source>
        <dbReference type="EMBL" id="SVC33583.1"/>
    </source>
</evidence>
<reference evidence="1" key="1">
    <citation type="submission" date="2018-05" db="EMBL/GenBank/DDBJ databases">
        <authorList>
            <person name="Lanie J.A."/>
            <person name="Ng W.-L."/>
            <person name="Kazmierczak K.M."/>
            <person name="Andrzejewski T.M."/>
            <person name="Davidsen T.M."/>
            <person name="Wayne K.J."/>
            <person name="Tettelin H."/>
            <person name="Glass J.I."/>
            <person name="Rusch D."/>
            <person name="Podicherti R."/>
            <person name="Tsui H.-C.T."/>
            <person name="Winkler M.E."/>
        </authorList>
    </citation>
    <scope>NUCLEOTIDE SEQUENCE</scope>
</reference>
<organism evidence="1">
    <name type="scientific">marine metagenome</name>
    <dbReference type="NCBI Taxonomy" id="408172"/>
    <lineage>
        <taxon>unclassified sequences</taxon>
        <taxon>metagenomes</taxon>
        <taxon>ecological metagenomes</taxon>
    </lineage>
</organism>
<proteinExistence type="predicted"/>
<name>A0A382LBZ2_9ZZZZ</name>
<accession>A0A382LBZ2</accession>
<protein>
    <submittedName>
        <fullName evidence="1">Uncharacterized protein</fullName>
    </submittedName>
</protein>
<gene>
    <name evidence="1" type="ORF">METZ01_LOCUS286437</name>
</gene>